<accession>A0A6J6V943</accession>
<gene>
    <name evidence="1" type="ORF">UFOPK2872_00969</name>
</gene>
<sequence>MASAVKLHEVWWASYRTECHPVATDVQGVRRVSRMQLEFRRASLDGFHHHLGVESHAIVRDLCAILCQQLAGFWQQEVDSVITQNAQRRSVDGL</sequence>
<proteinExistence type="predicted"/>
<protein>
    <submittedName>
        <fullName evidence="1">Unannotated protein</fullName>
    </submittedName>
</protein>
<organism evidence="1">
    <name type="scientific">freshwater metagenome</name>
    <dbReference type="NCBI Taxonomy" id="449393"/>
    <lineage>
        <taxon>unclassified sequences</taxon>
        <taxon>metagenomes</taxon>
        <taxon>ecological metagenomes</taxon>
    </lineage>
</organism>
<reference evidence="1" key="1">
    <citation type="submission" date="2020-05" db="EMBL/GenBank/DDBJ databases">
        <authorList>
            <person name="Chiriac C."/>
            <person name="Salcher M."/>
            <person name="Ghai R."/>
            <person name="Kavagutti S V."/>
        </authorList>
    </citation>
    <scope>NUCLEOTIDE SEQUENCE</scope>
</reference>
<evidence type="ECO:0000313" key="1">
    <source>
        <dbReference type="EMBL" id="CAB4767689.1"/>
    </source>
</evidence>
<dbReference type="EMBL" id="CAEZZM010000126">
    <property type="protein sequence ID" value="CAB4767689.1"/>
    <property type="molecule type" value="Genomic_DNA"/>
</dbReference>
<dbReference type="AlphaFoldDB" id="A0A6J6V943"/>
<name>A0A6J6V943_9ZZZZ</name>